<organism evidence="2">
    <name type="scientific">Eremomyces bilateralis CBS 781.70</name>
    <dbReference type="NCBI Taxonomy" id="1392243"/>
    <lineage>
        <taxon>Eukaryota</taxon>
        <taxon>Fungi</taxon>
        <taxon>Dikarya</taxon>
        <taxon>Ascomycota</taxon>
        <taxon>Pezizomycotina</taxon>
        <taxon>Dothideomycetes</taxon>
        <taxon>Dothideomycetes incertae sedis</taxon>
        <taxon>Eremomycetales</taxon>
        <taxon>Eremomycetaceae</taxon>
        <taxon>Eremomyces</taxon>
    </lineage>
</organism>
<name>A0A6G1FRD4_9PEZI</name>
<evidence type="ECO:0000256" key="1">
    <source>
        <dbReference type="SAM" id="Coils"/>
    </source>
</evidence>
<protein>
    <submittedName>
        <fullName evidence="2 4">Uncharacterized protein</fullName>
    </submittedName>
</protein>
<evidence type="ECO:0000313" key="3">
    <source>
        <dbReference type="Proteomes" id="UP000504638"/>
    </source>
</evidence>
<evidence type="ECO:0000313" key="4">
    <source>
        <dbReference type="RefSeq" id="XP_033529880.1"/>
    </source>
</evidence>
<dbReference type="AlphaFoldDB" id="A0A6G1FRD4"/>
<reference evidence="4" key="2">
    <citation type="submission" date="2020-04" db="EMBL/GenBank/DDBJ databases">
        <authorList>
            <consortium name="NCBI Genome Project"/>
        </authorList>
    </citation>
    <scope>NUCLEOTIDE SEQUENCE</scope>
    <source>
        <strain evidence="4">CBS 781.70</strain>
    </source>
</reference>
<evidence type="ECO:0000313" key="2">
    <source>
        <dbReference type="EMBL" id="KAF1808249.1"/>
    </source>
</evidence>
<dbReference type="Proteomes" id="UP000504638">
    <property type="component" value="Unplaced"/>
</dbReference>
<dbReference type="EMBL" id="ML975187">
    <property type="protein sequence ID" value="KAF1808249.1"/>
    <property type="molecule type" value="Genomic_DNA"/>
</dbReference>
<dbReference type="RefSeq" id="XP_033529880.1">
    <property type="nucleotide sequence ID" value="XM_033683025.1"/>
</dbReference>
<reference evidence="2 4" key="1">
    <citation type="submission" date="2020-01" db="EMBL/GenBank/DDBJ databases">
        <authorList>
            <consortium name="DOE Joint Genome Institute"/>
            <person name="Haridas S."/>
            <person name="Albert R."/>
            <person name="Binder M."/>
            <person name="Bloem J."/>
            <person name="Labutti K."/>
            <person name="Salamov A."/>
            <person name="Andreopoulos B."/>
            <person name="Baker S.E."/>
            <person name="Barry K."/>
            <person name="Bills G."/>
            <person name="Bluhm B.H."/>
            <person name="Cannon C."/>
            <person name="Castanera R."/>
            <person name="Culley D.E."/>
            <person name="Daum C."/>
            <person name="Ezra D."/>
            <person name="Gonzalez J.B."/>
            <person name="Henrissat B."/>
            <person name="Kuo A."/>
            <person name="Liang C."/>
            <person name="Lipzen A."/>
            <person name="Lutzoni F."/>
            <person name="Magnuson J."/>
            <person name="Mondo S."/>
            <person name="Nolan M."/>
            <person name="Ohm R."/>
            <person name="Pangilinan J."/>
            <person name="Park H.-J."/>
            <person name="Ramirez L."/>
            <person name="Alfaro M."/>
            <person name="Sun H."/>
            <person name="Tritt A."/>
            <person name="Yoshinaga Y."/>
            <person name="Zwiers L.-H."/>
            <person name="Turgeon B.G."/>
            <person name="Goodwin S.B."/>
            <person name="Spatafora J.W."/>
            <person name="Crous P.W."/>
            <person name="Grigoriev I.V."/>
        </authorList>
    </citation>
    <scope>NUCLEOTIDE SEQUENCE</scope>
    <source>
        <strain evidence="2 4">CBS 781.70</strain>
    </source>
</reference>
<accession>A0A6G1FRD4</accession>
<keyword evidence="3" id="KW-1185">Reference proteome</keyword>
<proteinExistence type="predicted"/>
<sequence length="424" mass="47633">MDLLHWRKDERSALDIRRDYNSRIQRFFQQVEVNLDSFIGEGDSLEKLFRWSASVNSARRYLSNRLSTEQRNCDIAEEERDRLRAQLHEANQELCGLHSEIKQLVLDHSDALDFEKAARRNEVNKIKQEYKDETNRLKGQLLVNQDDFKRWPDDKLKSRFKELQILISNITDPGRVELRVPRGRPLDIDFDPTGFLARAGGERAHVLFKSIIWVILDEHFFSLPYGFGVLGPATPENTLLGAYGSWYTALGGKVEPLPCIAEGLKVFHTDQLANGWRSATFQSLYSAIVSPTASNATAAQSSANIDAAVKRISQLFTAASQYFSNPSPIQDPEILQAARLARDIAVQFGVHPAHLRLVIPQHTDRVQIGSNYHDYRNGPSDIGSLVTVDLVTLPGLQKVGNGRGGLQGVLTIVPCEICTQTDAE</sequence>
<feature type="coiled-coil region" evidence="1">
    <location>
        <begin position="66"/>
        <end position="136"/>
    </location>
</feature>
<keyword evidence="1" id="KW-0175">Coiled coil</keyword>
<gene>
    <name evidence="2 4" type="ORF">P152DRAFT_517694</name>
</gene>
<dbReference type="GeneID" id="54423595"/>
<reference evidence="4" key="3">
    <citation type="submission" date="2025-04" db="UniProtKB">
        <authorList>
            <consortium name="RefSeq"/>
        </authorList>
    </citation>
    <scope>IDENTIFICATION</scope>
    <source>
        <strain evidence="4">CBS 781.70</strain>
    </source>
</reference>
<dbReference type="OrthoDB" id="5383650at2759"/>